<reference evidence="5 6" key="1">
    <citation type="submission" date="2018-08" db="EMBL/GenBank/DDBJ databases">
        <authorList>
            <person name="Khan S.A."/>
        </authorList>
    </citation>
    <scope>NUCLEOTIDE SEQUENCE [LARGE SCALE GENOMIC DNA]</scope>
    <source>
        <strain evidence="5 6">GTF-13</strain>
    </source>
</reference>
<evidence type="ECO:0000313" key="6">
    <source>
        <dbReference type="Proteomes" id="UP000280792"/>
    </source>
</evidence>
<keyword evidence="6" id="KW-1185">Reference proteome</keyword>
<evidence type="ECO:0000256" key="2">
    <source>
        <dbReference type="ARBA" id="ARBA00022679"/>
    </source>
</evidence>
<evidence type="ECO:0000256" key="1">
    <source>
        <dbReference type="ARBA" id="ARBA00022676"/>
    </source>
</evidence>
<feature type="binding site" evidence="3">
    <location>
        <position position="453"/>
    </location>
    <ligand>
        <name>substrate</name>
    </ligand>
</feature>
<keyword evidence="1" id="KW-0328">Glycosyltransferase</keyword>
<dbReference type="InterPro" id="IPR045857">
    <property type="entry name" value="O16G_dom_2"/>
</dbReference>
<dbReference type="Proteomes" id="UP000280792">
    <property type="component" value="Unassembled WGS sequence"/>
</dbReference>
<dbReference type="CDD" id="cd11356">
    <property type="entry name" value="AmyAc_Sucrose_phosphorylase-like_1"/>
    <property type="match status" value="1"/>
</dbReference>
<reference evidence="5 6" key="2">
    <citation type="submission" date="2018-12" db="EMBL/GenBank/DDBJ databases">
        <title>Simiduia agarivorans gen. nov., sp. nov., a marine, agarolytic bacterium isolated from shallow coastal water from Keelung, Taiwan.</title>
        <authorList>
            <person name="Shieh W.Y."/>
        </authorList>
    </citation>
    <scope>NUCLEOTIDE SEQUENCE [LARGE SCALE GENOMIC DNA]</scope>
    <source>
        <strain evidence="5 6">GTF-13</strain>
    </source>
</reference>
<keyword evidence="2" id="KW-0808">Transferase</keyword>
<feature type="binding site" evidence="3">
    <location>
        <position position="145"/>
    </location>
    <ligand>
        <name>substrate</name>
    </ligand>
</feature>
<dbReference type="InterPro" id="IPR006047">
    <property type="entry name" value="GH13_cat_dom"/>
</dbReference>
<evidence type="ECO:0000259" key="4">
    <source>
        <dbReference type="SMART" id="SM00642"/>
    </source>
</evidence>
<dbReference type="AlphaFoldDB" id="A0A3P3VPH5"/>
<gene>
    <name evidence="5" type="ORF">D0544_03935</name>
</gene>
<dbReference type="Gene3D" id="3.20.20.80">
    <property type="entry name" value="Glycosidases"/>
    <property type="match status" value="1"/>
</dbReference>
<dbReference type="Gene3D" id="2.60.40.1180">
    <property type="entry name" value="Golgi alpha-mannosidase II"/>
    <property type="match status" value="1"/>
</dbReference>
<dbReference type="PANTHER" id="PTHR38784:SF1">
    <property type="entry name" value="SUCROSE PHOSPHORYLASE"/>
    <property type="match status" value="1"/>
</dbReference>
<dbReference type="SUPFAM" id="SSF51445">
    <property type="entry name" value="(Trans)glycosidases"/>
    <property type="match status" value="1"/>
</dbReference>
<evidence type="ECO:0000256" key="3">
    <source>
        <dbReference type="PIRSR" id="PIRSR003059-2"/>
    </source>
</evidence>
<dbReference type="RefSeq" id="WP_125014694.1">
    <property type="nucleotide sequence ID" value="NZ_QWEZ01000001.1"/>
</dbReference>
<dbReference type="PIRSF" id="PIRSF003059">
    <property type="entry name" value="Sucrose_phosphorylase"/>
    <property type="match status" value="1"/>
</dbReference>
<dbReference type="InterPro" id="IPR016377">
    <property type="entry name" value="Sucrose_GGa_phosphorylase-rel"/>
</dbReference>
<proteinExistence type="predicted"/>
<name>A0A3P3VPH5_9GAMM</name>
<dbReference type="SMART" id="SM00642">
    <property type="entry name" value="Aamy"/>
    <property type="match status" value="1"/>
</dbReference>
<feature type="domain" description="Glycosyl hydrolase family 13 catalytic" evidence="4">
    <location>
        <begin position="60"/>
        <end position="477"/>
    </location>
</feature>
<dbReference type="SUPFAM" id="SSF51011">
    <property type="entry name" value="Glycosyl hydrolase domain"/>
    <property type="match status" value="1"/>
</dbReference>
<dbReference type="GO" id="GO:0005975">
    <property type="term" value="P:carbohydrate metabolic process"/>
    <property type="evidence" value="ECO:0007669"/>
    <property type="project" value="InterPro"/>
</dbReference>
<dbReference type="Pfam" id="PF00128">
    <property type="entry name" value="Alpha-amylase"/>
    <property type="match status" value="1"/>
</dbReference>
<dbReference type="GO" id="GO:0016757">
    <property type="term" value="F:glycosyltransferase activity"/>
    <property type="evidence" value="ECO:0007669"/>
    <property type="project" value="UniProtKB-KW"/>
</dbReference>
<protein>
    <submittedName>
        <fullName evidence="5">Alpha-amylase</fullName>
    </submittedName>
</protein>
<dbReference type="EMBL" id="QWEZ01000001">
    <property type="protein sequence ID" value="RRJ84267.1"/>
    <property type="molecule type" value="Genomic_DNA"/>
</dbReference>
<dbReference type="InterPro" id="IPR033746">
    <property type="entry name" value="GGa_phosphorylase"/>
</dbReference>
<organism evidence="5 6">
    <name type="scientific">Aestuariirhabdus litorea</name>
    <dbReference type="NCBI Taxonomy" id="2528527"/>
    <lineage>
        <taxon>Bacteria</taxon>
        <taxon>Pseudomonadati</taxon>
        <taxon>Pseudomonadota</taxon>
        <taxon>Gammaproteobacteria</taxon>
        <taxon>Oceanospirillales</taxon>
        <taxon>Aestuariirhabdaceae</taxon>
        <taxon>Aestuariirhabdus</taxon>
    </lineage>
</organism>
<dbReference type="Gene3D" id="3.90.400.10">
    <property type="entry name" value="Oligo-1,6-glucosidase, Domain 2"/>
    <property type="match status" value="1"/>
</dbReference>
<feature type="binding site" evidence="3">
    <location>
        <begin position="238"/>
        <end position="240"/>
    </location>
    <ligand>
        <name>substrate</name>
    </ligand>
</feature>
<evidence type="ECO:0000313" key="5">
    <source>
        <dbReference type="EMBL" id="RRJ84267.1"/>
    </source>
</evidence>
<feature type="binding site" evidence="3">
    <location>
        <position position="107"/>
    </location>
    <ligand>
        <name>substrate</name>
    </ligand>
</feature>
<dbReference type="PANTHER" id="PTHR38784">
    <property type="entry name" value="SUCROSE PHOSPHORYLASE"/>
    <property type="match status" value="1"/>
</dbReference>
<dbReference type="InterPro" id="IPR013780">
    <property type="entry name" value="Glyco_hydro_b"/>
</dbReference>
<feature type="binding site" evidence="3">
    <location>
        <begin position="347"/>
        <end position="348"/>
    </location>
    <ligand>
        <name>substrate</name>
    </ligand>
</feature>
<accession>A0A3P3VPH5</accession>
<dbReference type="InterPro" id="IPR017853">
    <property type="entry name" value="GH"/>
</dbReference>
<sequence>MSCFSLRARVEEHLRQIYGARETQELEAITDRLLSAMGLRAEAPCLGQGVEQPSQWSAADAYLISYGDSIYREGEKPLHSLYRFLKQELDGVVSAVHLLPFFPYTSDDGFAVMDFTSVNQTLGDWEDIEAIAGDFVLMADLVINHISSRSAWFENFQAGVDPGRDYFICRDPAEDLSRVVRPRASELLREVQTVAGPRHVWCTFGPDQVDLDFSNPELLVEFARIVHLYLQRGVRVFRLDAIAFLWKQVGSDCLHRPQTHEIVRLLRTLVLHAEPAALLVTETNVPSRENLSYFGNGNEAHMVYNFPLPPLLLHTLYAGDCHALSEWLMSMPAPPLGSTYFNFIASHDGIGLRPVEGILSELERDRMVAMVEQLGGRVSVRKLEGRVVPYELNISLFDALSASYQGSDPWQQARFLCAHCLMLALQGVPAFYIHSLLATPNDYERLLHTGNARSINRHRWSADRLAEALENSQSPQRQVLEAMRSLLAIRRQQPALHPNASQYVLQLGSEVFGVWRQSLGQHQTLFALTNVTDRVQCVSLHSVNLDAAVEWRELLSGVRLAPDQASIELQPYQSVWLSSL</sequence>
<comment type="caution">
    <text evidence="5">The sequence shown here is derived from an EMBL/GenBank/DDBJ whole genome shotgun (WGS) entry which is preliminary data.</text>
</comment>